<dbReference type="Proteomes" id="UP000380386">
    <property type="component" value="Unassembled WGS sequence"/>
</dbReference>
<accession>A0A5P0ZGI5</accession>
<dbReference type="RefSeq" id="WP_153382560.1">
    <property type="nucleotide sequence ID" value="NZ_VDFM01000003.1"/>
</dbReference>
<dbReference type="NCBIfam" id="TIGR01725">
    <property type="entry name" value="phge_HK97_gp10"/>
    <property type="match status" value="1"/>
</dbReference>
<protein>
    <submittedName>
        <fullName evidence="2">HK97 gp10 family phage protein</fullName>
    </submittedName>
</protein>
<evidence type="ECO:0000313" key="3">
    <source>
        <dbReference type="Proteomes" id="UP000380386"/>
    </source>
</evidence>
<organism evidence="2 3">
    <name type="scientific">Companilactobacillus mishanensis</name>
    <dbReference type="NCBI Taxonomy" id="2486008"/>
    <lineage>
        <taxon>Bacteria</taxon>
        <taxon>Bacillati</taxon>
        <taxon>Bacillota</taxon>
        <taxon>Bacilli</taxon>
        <taxon>Lactobacillales</taxon>
        <taxon>Lactobacillaceae</taxon>
        <taxon>Companilactobacillus</taxon>
    </lineage>
</organism>
<dbReference type="InterPro" id="IPR010064">
    <property type="entry name" value="HK97-gp10_tail"/>
</dbReference>
<dbReference type="AlphaFoldDB" id="A0A5P0ZGI5"/>
<dbReference type="Pfam" id="PF04883">
    <property type="entry name" value="HK97-gp10_like"/>
    <property type="match status" value="1"/>
</dbReference>
<feature type="region of interest" description="Disordered" evidence="1">
    <location>
        <begin position="37"/>
        <end position="69"/>
    </location>
</feature>
<dbReference type="EMBL" id="VDFM01000003">
    <property type="protein sequence ID" value="MQS52170.1"/>
    <property type="molecule type" value="Genomic_DNA"/>
</dbReference>
<comment type="caution">
    <text evidence="2">The sequence shown here is derived from an EMBL/GenBank/DDBJ whole genome shotgun (WGS) entry which is preliminary data.</text>
</comment>
<evidence type="ECO:0000313" key="2">
    <source>
        <dbReference type="EMBL" id="MQS52170.1"/>
    </source>
</evidence>
<name>A0A5P0ZGI5_9LACO</name>
<gene>
    <name evidence="2" type="ORF">FHL02_03950</name>
</gene>
<dbReference type="OrthoDB" id="886754at2"/>
<proteinExistence type="predicted"/>
<reference evidence="2 3" key="1">
    <citation type="journal article" date="2019" name="Syst. Appl. Microbiol.">
        <title>Polyphasic characterization of two novel Lactobacillus spp. isolated from blown salami packages: Description of Lactobacillus halodurans sp. nov. and Lactobacillus salsicarnum sp. nov.</title>
        <authorList>
            <person name="Schuster J.A."/>
            <person name="Klingl A."/>
            <person name="Vogel R.F."/>
            <person name="Ehrmann M.A."/>
        </authorList>
    </citation>
    <scope>NUCLEOTIDE SEQUENCE [LARGE SCALE GENOMIC DNA]</scope>
    <source>
        <strain evidence="2 3">TMW 1.2118</strain>
    </source>
</reference>
<sequence length="124" mass="14093">MTVTGIEEMLEKAEMLDEHFKKHGRAAVREGGKAFKEKLAENTPVSDVDHSGKGPLKAHTKMGSVTRNTHDEFTVKVGYDKQKGTIARFPNFGTSKQDPQHFIEETQDQTREQILQIFKEHLEL</sequence>
<evidence type="ECO:0000256" key="1">
    <source>
        <dbReference type="SAM" id="MobiDB-lite"/>
    </source>
</evidence>